<organism evidence="3 4">
    <name type="scientific">Nitzschia inconspicua</name>
    <dbReference type="NCBI Taxonomy" id="303405"/>
    <lineage>
        <taxon>Eukaryota</taxon>
        <taxon>Sar</taxon>
        <taxon>Stramenopiles</taxon>
        <taxon>Ochrophyta</taxon>
        <taxon>Bacillariophyta</taxon>
        <taxon>Bacillariophyceae</taxon>
        <taxon>Bacillariophycidae</taxon>
        <taxon>Bacillariales</taxon>
        <taxon>Bacillariaceae</taxon>
        <taxon>Nitzschia</taxon>
    </lineage>
</organism>
<dbReference type="Proteomes" id="UP000693970">
    <property type="component" value="Unassembled WGS sequence"/>
</dbReference>
<proteinExistence type="predicted"/>
<feature type="region of interest" description="Disordered" evidence="1">
    <location>
        <begin position="56"/>
        <end position="93"/>
    </location>
</feature>
<protein>
    <submittedName>
        <fullName evidence="3">G-patch domain containing protein</fullName>
    </submittedName>
</protein>
<dbReference type="GO" id="GO:0003676">
    <property type="term" value="F:nucleic acid binding"/>
    <property type="evidence" value="ECO:0007669"/>
    <property type="project" value="InterPro"/>
</dbReference>
<feature type="compositionally biased region" description="Basic residues" evidence="1">
    <location>
        <begin position="272"/>
        <end position="288"/>
    </location>
</feature>
<dbReference type="AlphaFoldDB" id="A0A9K3PL30"/>
<dbReference type="InterPro" id="IPR000467">
    <property type="entry name" value="G_patch_dom"/>
</dbReference>
<feature type="compositionally biased region" description="Basic and acidic residues" evidence="1">
    <location>
        <begin position="217"/>
        <end position="230"/>
    </location>
</feature>
<evidence type="ECO:0000313" key="4">
    <source>
        <dbReference type="Proteomes" id="UP000693970"/>
    </source>
</evidence>
<dbReference type="PROSITE" id="PS50174">
    <property type="entry name" value="G_PATCH"/>
    <property type="match status" value="1"/>
</dbReference>
<dbReference type="EMBL" id="JAGRRH010000018">
    <property type="protein sequence ID" value="KAG7351430.1"/>
    <property type="molecule type" value="Genomic_DNA"/>
</dbReference>
<evidence type="ECO:0000313" key="3">
    <source>
        <dbReference type="EMBL" id="KAG7351430.1"/>
    </source>
</evidence>
<keyword evidence="4" id="KW-1185">Reference proteome</keyword>
<feature type="domain" description="G-patch" evidence="2">
    <location>
        <begin position="45"/>
        <end position="91"/>
    </location>
</feature>
<evidence type="ECO:0000256" key="1">
    <source>
        <dbReference type="SAM" id="MobiDB-lite"/>
    </source>
</evidence>
<feature type="compositionally biased region" description="Basic residues" evidence="1">
    <location>
        <begin position="116"/>
        <end position="131"/>
    </location>
</feature>
<reference evidence="3" key="2">
    <citation type="submission" date="2021-04" db="EMBL/GenBank/DDBJ databases">
        <authorList>
            <person name="Podell S."/>
        </authorList>
    </citation>
    <scope>NUCLEOTIDE SEQUENCE</scope>
    <source>
        <strain evidence="3">Hildebrandi</strain>
    </source>
</reference>
<feature type="region of interest" description="Disordered" evidence="1">
    <location>
        <begin position="113"/>
        <end position="294"/>
    </location>
</feature>
<comment type="caution">
    <text evidence="3">The sequence shown here is derived from an EMBL/GenBank/DDBJ whole genome shotgun (WGS) entry which is preliminary data.</text>
</comment>
<dbReference type="InterPro" id="IPR050656">
    <property type="entry name" value="PINX1"/>
</dbReference>
<gene>
    <name evidence="3" type="ORF">IV203_010790</name>
</gene>
<sequence>MATVKTASPTDAVVSSTSDIFLALAGSKHKRKLGATLNESAAVGPNDFAKRQLEKLGWKEGTGLGKKRDGRSTHIRVKQRAHESGLGSTSTDIDPVVSADQWWKSSVGNTLAKLSAKQKTKKSKKNSKKEKKKDVSDDDTDDVPSQKTRTKVYTDEELFQATGGVRFGMRAQTQQRSKWKRAESNISQEEEEQAKQMTEWDGLSAPRVVLSTTTDGSDTKRSNKRSRDTTESSSTPLQKDESKKEEAEEEVEQSKKRKKSKSKSDDENEKSSKKKMKKEKKSKKKKKEKNKDDQ</sequence>
<dbReference type="PANTHER" id="PTHR23149:SF9">
    <property type="entry name" value="G PATCH DOMAIN-CONTAINING PROTEIN 4"/>
    <property type="match status" value="1"/>
</dbReference>
<feature type="compositionally biased region" description="Basic and acidic residues" evidence="1">
    <location>
        <begin position="262"/>
        <end position="271"/>
    </location>
</feature>
<dbReference type="GO" id="GO:0005730">
    <property type="term" value="C:nucleolus"/>
    <property type="evidence" value="ECO:0007669"/>
    <property type="project" value="TreeGrafter"/>
</dbReference>
<dbReference type="SMART" id="SM00443">
    <property type="entry name" value="G_patch"/>
    <property type="match status" value="1"/>
</dbReference>
<reference evidence="3" key="1">
    <citation type="journal article" date="2021" name="Sci. Rep.">
        <title>Diploid genomic architecture of Nitzschia inconspicua, an elite biomass production diatom.</title>
        <authorList>
            <person name="Oliver A."/>
            <person name="Podell S."/>
            <person name="Pinowska A."/>
            <person name="Traller J.C."/>
            <person name="Smith S.R."/>
            <person name="McClure R."/>
            <person name="Beliaev A."/>
            <person name="Bohutskyi P."/>
            <person name="Hill E.A."/>
            <person name="Rabines A."/>
            <person name="Zheng H."/>
            <person name="Allen L.Z."/>
            <person name="Kuo A."/>
            <person name="Grigoriev I.V."/>
            <person name="Allen A.E."/>
            <person name="Hazlebeck D."/>
            <person name="Allen E.E."/>
        </authorList>
    </citation>
    <scope>NUCLEOTIDE SEQUENCE</scope>
    <source>
        <strain evidence="3">Hildebrandi</strain>
    </source>
</reference>
<dbReference type="PANTHER" id="PTHR23149">
    <property type="entry name" value="G PATCH DOMAIN CONTAINING PROTEIN"/>
    <property type="match status" value="1"/>
</dbReference>
<accession>A0A9K3PL30</accession>
<name>A0A9K3PL30_9STRA</name>
<dbReference type="OrthoDB" id="29523at2759"/>
<evidence type="ECO:0000259" key="2">
    <source>
        <dbReference type="PROSITE" id="PS50174"/>
    </source>
</evidence>
<dbReference type="Pfam" id="PF01585">
    <property type="entry name" value="G-patch"/>
    <property type="match status" value="1"/>
</dbReference>